<organism evidence="3 4">
    <name type="scientific">Pandoraea iniqua</name>
    <dbReference type="NCBI Taxonomy" id="2508288"/>
    <lineage>
        <taxon>Bacteria</taxon>
        <taxon>Pseudomonadati</taxon>
        <taxon>Pseudomonadota</taxon>
        <taxon>Betaproteobacteria</taxon>
        <taxon>Burkholderiales</taxon>
        <taxon>Burkholderiaceae</taxon>
        <taxon>Pandoraea</taxon>
    </lineage>
</organism>
<gene>
    <name evidence="3" type="primary">cpdA_1</name>
    <name evidence="3" type="ORF">PIN31115_03538</name>
</gene>
<feature type="region of interest" description="Disordered" evidence="1">
    <location>
        <begin position="316"/>
        <end position="337"/>
    </location>
</feature>
<feature type="region of interest" description="Disordered" evidence="1">
    <location>
        <begin position="43"/>
        <end position="62"/>
    </location>
</feature>
<feature type="compositionally biased region" description="Pro residues" evidence="1">
    <location>
        <begin position="320"/>
        <end position="330"/>
    </location>
</feature>
<feature type="compositionally biased region" description="Gly residues" evidence="1">
    <location>
        <begin position="14"/>
        <end position="26"/>
    </location>
</feature>
<sequence length="366" mass="38067">MSGRTTDEANQGAGSSGSSGGHGNAGDSGIAGTADTTAVSRAELAATGRGEPTAPSASPGMSRRRAMACLAWAGAGILWTLDGGVPRGVSFGTPALAATDAPAGNALSFVQISDSHIGFNKAPNPDPASTLQSAIERIRSAPQRPAFMLHTGDVSHLSRPAEFDTAQQIVTGAGLETHYVPGEHDVIGDDGRAFFSRFSPDTKGLGWYSFDQNGVHFVALVNVLNLKAGGMGYLGDTQLAWLANDLKGRSHSTPLVVFTHMPLWTVYPAWGWGTDDGDRALALLRPFGSVTVLNGHIHQVLQKVEGNVRLQTAMSTAFPQPAPGDGPGPGPKQVDPSQLRQTLGIRRVDFTALDGTPLLADTTLAS</sequence>
<feature type="region of interest" description="Disordered" evidence="1">
    <location>
        <begin position="1"/>
        <end position="32"/>
    </location>
</feature>
<keyword evidence="3" id="KW-0378">Hydrolase</keyword>
<dbReference type="PANTHER" id="PTHR43143:SF6">
    <property type="entry name" value="BLL3016 PROTEIN"/>
    <property type="match status" value="1"/>
</dbReference>
<dbReference type="Gene3D" id="3.60.21.10">
    <property type="match status" value="1"/>
</dbReference>
<dbReference type="EMBL" id="CABPSI010000004">
    <property type="protein sequence ID" value="VVE29216.1"/>
    <property type="molecule type" value="Genomic_DNA"/>
</dbReference>
<evidence type="ECO:0000313" key="4">
    <source>
        <dbReference type="Proteomes" id="UP000333828"/>
    </source>
</evidence>
<reference evidence="3 4" key="1">
    <citation type="submission" date="2019-08" db="EMBL/GenBank/DDBJ databases">
        <authorList>
            <person name="Peeters C."/>
        </authorList>
    </citation>
    <scope>NUCLEOTIDE SEQUENCE [LARGE SCALE GENOMIC DNA]</scope>
    <source>
        <strain evidence="3 4">LMG 31115</strain>
    </source>
</reference>
<dbReference type="SUPFAM" id="SSF56300">
    <property type="entry name" value="Metallo-dependent phosphatases"/>
    <property type="match status" value="1"/>
</dbReference>
<dbReference type="InterPro" id="IPR004843">
    <property type="entry name" value="Calcineurin-like_PHP"/>
</dbReference>
<evidence type="ECO:0000256" key="1">
    <source>
        <dbReference type="SAM" id="MobiDB-lite"/>
    </source>
</evidence>
<evidence type="ECO:0000313" key="3">
    <source>
        <dbReference type="EMBL" id="VVE29216.1"/>
    </source>
</evidence>
<accession>A0A5E4WZI7</accession>
<protein>
    <submittedName>
        <fullName evidence="3">3',5'-cyclic adenosine monophosphate phosphodiesterase CpdA</fullName>
        <ecNumber evidence="3">3.1.4.53</ecNumber>
    </submittedName>
</protein>
<dbReference type="AlphaFoldDB" id="A0A5E4WZI7"/>
<dbReference type="Proteomes" id="UP000333828">
    <property type="component" value="Unassembled WGS sequence"/>
</dbReference>
<dbReference type="InterPro" id="IPR051918">
    <property type="entry name" value="STPP_CPPED1"/>
</dbReference>
<evidence type="ECO:0000259" key="2">
    <source>
        <dbReference type="Pfam" id="PF00149"/>
    </source>
</evidence>
<name>A0A5E4WZI7_9BURK</name>
<dbReference type="Pfam" id="PF00149">
    <property type="entry name" value="Metallophos"/>
    <property type="match status" value="1"/>
</dbReference>
<feature type="domain" description="Calcineurin-like phosphoesterase" evidence="2">
    <location>
        <begin position="108"/>
        <end position="299"/>
    </location>
</feature>
<dbReference type="GO" id="GO:0004115">
    <property type="term" value="F:3',5'-cyclic-AMP phosphodiesterase activity"/>
    <property type="evidence" value="ECO:0007669"/>
    <property type="project" value="UniProtKB-EC"/>
</dbReference>
<proteinExistence type="predicted"/>
<dbReference type="EC" id="3.1.4.53" evidence="3"/>
<keyword evidence="4" id="KW-1185">Reference proteome</keyword>
<dbReference type="PANTHER" id="PTHR43143">
    <property type="entry name" value="METALLOPHOSPHOESTERASE, CALCINEURIN SUPERFAMILY"/>
    <property type="match status" value="1"/>
</dbReference>
<dbReference type="InterPro" id="IPR029052">
    <property type="entry name" value="Metallo-depent_PP-like"/>
</dbReference>